<keyword evidence="2" id="KW-1185">Reference proteome</keyword>
<sequence length="219" mass="23997">MALTSSSHFRVATDSRTGLPLADYSWLPQRLHSAFQAMLELDDGIALLHFACEVVMIHVQQPSPTTFSSSAARARQLLQPTETNTVLLVSPDALYFCSPGGDIMEAIPVDAIDSILLCDHWMCLCTPSTPRDTVFALVQHGAGGAGSSLSPPRRTTGRELPQRQQDFIAILNAIRVMKDVRRIAPMVLDSHYAIVSRLQQPQQHQSSTHPVLVLRGNSC</sequence>
<organism evidence="1 2">
    <name type="scientific">Bodo saltans</name>
    <name type="common">Flagellated protozoan</name>
    <dbReference type="NCBI Taxonomy" id="75058"/>
    <lineage>
        <taxon>Eukaryota</taxon>
        <taxon>Discoba</taxon>
        <taxon>Euglenozoa</taxon>
        <taxon>Kinetoplastea</taxon>
        <taxon>Metakinetoplastina</taxon>
        <taxon>Eubodonida</taxon>
        <taxon>Bodonidae</taxon>
        <taxon>Bodo</taxon>
    </lineage>
</organism>
<gene>
    <name evidence="1" type="ORF">BSAL_85450</name>
</gene>
<name>A0A0S4J116_BODSA</name>
<dbReference type="Proteomes" id="UP000051952">
    <property type="component" value="Unassembled WGS sequence"/>
</dbReference>
<accession>A0A0S4J116</accession>
<proteinExistence type="predicted"/>
<evidence type="ECO:0000313" key="1">
    <source>
        <dbReference type="EMBL" id="CUG77458.1"/>
    </source>
</evidence>
<evidence type="ECO:0000313" key="2">
    <source>
        <dbReference type="Proteomes" id="UP000051952"/>
    </source>
</evidence>
<dbReference type="EMBL" id="CYKH01001006">
    <property type="protein sequence ID" value="CUG77458.1"/>
    <property type="molecule type" value="Genomic_DNA"/>
</dbReference>
<dbReference type="AlphaFoldDB" id="A0A0S4J116"/>
<dbReference type="VEuPathDB" id="TriTrypDB:BSAL_85450"/>
<reference evidence="2" key="1">
    <citation type="submission" date="2015-09" db="EMBL/GenBank/DDBJ databases">
        <authorList>
            <consortium name="Pathogen Informatics"/>
        </authorList>
    </citation>
    <scope>NUCLEOTIDE SEQUENCE [LARGE SCALE GENOMIC DNA]</scope>
    <source>
        <strain evidence="2">Lake Konstanz</strain>
    </source>
</reference>
<protein>
    <submittedName>
        <fullName evidence="1">Uncharacterized protein</fullName>
    </submittedName>
</protein>